<evidence type="ECO:0000313" key="1">
    <source>
        <dbReference type="EMBL" id="REI39224.1"/>
    </source>
</evidence>
<keyword evidence="2" id="KW-1185">Reference proteome</keyword>
<name>A0ABX9KCS2_9FUSO</name>
<gene>
    <name evidence="1" type="ORF">DYH56_15675</name>
</gene>
<comment type="caution">
    <text evidence="1">The sequence shown here is derived from an EMBL/GenBank/DDBJ whole genome shotgun (WGS) entry which is preliminary data.</text>
</comment>
<protein>
    <submittedName>
        <fullName evidence="1">Uncharacterized protein</fullName>
    </submittedName>
</protein>
<dbReference type="Proteomes" id="UP000263486">
    <property type="component" value="Unassembled WGS sequence"/>
</dbReference>
<evidence type="ECO:0000313" key="2">
    <source>
        <dbReference type="Proteomes" id="UP000263486"/>
    </source>
</evidence>
<sequence>MDVVRVINFSIICDKNKILKSPSLIRVHFGCREYFIFSNIIRKNKNAKRNEPKKIKKVSTPPFYGFSQTRETEAISILS</sequence>
<organism evidence="1 2">
    <name type="scientific">Psychrilyobacter piezotolerans</name>
    <dbReference type="NCBI Taxonomy" id="2293438"/>
    <lineage>
        <taxon>Bacteria</taxon>
        <taxon>Fusobacteriati</taxon>
        <taxon>Fusobacteriota</taxon>
        <taxon>Fusobacteriia</taxon>
        <taxon>Fusobacteriales</taxon>
        <taxon>Fusobacteriaceae</taxon>
        <taxon>Psychrilyobacter</taxon>
    </lineage>
</organism>
<accession>A0ABX9KCS2</accession>
<proteinExistence type="predicted"/>
<dbReference type="EMBL" id="QUAJ01000071">
    <property type="protein sequence ID" value="REI39224.1"/>
    <property type="molecule type" value="Genomic_DNA"/>
</dbReference>
<reference evidence="1 2" key="1">
    <citation type="submission" date="2018-08" db="EMBL/GenBank/DDBJ databases">
        <title>Draft genome sequence of Psychrilyobacter sp. strain SD5 isolated from Black Sea water.</title>
        <authorList>
            <person name="Yadav S."/>
            <person name="Villanueva L."/>
            <person name="Damste J.S.S."/>
        </authorList>
    </citation>
    <scope>NUCLEOTIDE SEQUENCE [LARGE SCALE GENOMIC DNA]</scope>
    <source>
        <strain evidence="1 2">SD5</strain>
    </source>
</reference>